<evidence type="ECO:0000256" key="2">
    <source>
        <dbReference type="ARBA" id="ARBA00007165"/>
    </source>
</evidence>
<evidence type="ECO:0000256" key="7">
    <source>
        <dbReference type="SAM" id="MobiDB-lite"/>
    </source>
</evidence>
<keyword evidence="6" id="KW-1003">Cell membrane</keyword>
<comment type="subcellular location">
    <subcellularLocation>
        <location evidence="6">Cell membrane</location>
        <topology evidence="6">Multi-pass membrane protein</topology>
    </subcellularLocation>
    <subcellularLocation>
        <location evidence="1">Membrane</location>
    </subcellularLocation>
</comment>
<evidence type="ECO:0000313" key="8">
    <source>
        <dbReference type="EMBL" id="MCM0618926.1"/>
    </source>
</evidence>
<name>A0A9X2D402_9ACTN</name>
<evidence type="ECO:0000256" key="4">
    <source>
        <dbReference type="ARBA" id="ARBA00022989"/>
    </source>
</evidence>
<protein>
    <recommendedName>
        <fullName evidence="6">SURF1-like protein</fullName>
    </recommendedName>
</protein>
<evidence type="ECO:0000313" key="9">
    <source>
        <dbReference type="Proteomes" id="UP001139485"/>
    </source>
</evidence>
<dbReference type="EMBL" id="JAMOIL010000001">
    <property type="protein sequence ID" value="MCM0618926.1"/>
    <property type="molecule type" value="Genomic_DNA"/>
</dbReference>
<reference evidence="8" key="1">
    <citation type="submission" date="2022-05" db="EMBL/GenBank/DDBJ databases">
        <authorList>
            <person name="Tuo L."/>
        </authorList>
    </citation>
    <scope>NUCLEOTIDE SEQUENCE</scope>
    <source>
        <strain evidence="8">BSK12Z-4</strain>
    </source>
</reference>
<keyword evidence="5 6" id="KW-0472">Membrane</keyword>
<feature type="transmembrane region" description="Helical" evidence="6">
    <location>
        <begin position="214"/>
        <end position="236"/>
    </location>
</feature>
<dbReference type="RefSeq" id="WP_250825864.1">
    <property type="nucleotide sequence ID" value="NZ_JAMOIL010000001.1"/>
</dbReference>
<dbReference type="InterPro" id="IPR045214">
    <property type="entry name" value="Surf1/Surf4"/>
</dbReference>
<comment type="similarity">
    <text evidence="2 6">Belongs to the SURF1 family.</text>
</comment>
<proteinExistence type="inferred from homology"/>
<gene>
    <name evidence="8" type="ORF">M8330_01295</name>
</gene>
<accession>A0A9X2D402</accession>
<dbReference type="PROSITE" id="PS50895">
    <property type="entry name" value="SURF1"/>
    <property type="match status" value="1"/>
</dbReference>
<keyword evidence="9" id="KW-1185">Reference proteome</keyword>
<comment type="caution">
    <text evidence="8">The sequence shown here is derived from an EMBL/GenBank/DDBJ whole genome shotgun (WGS) entry which is preliminary data.</text>
</comment>
<feature type="region of interest" description="Disordered" evidence="7">
    <location>
        <begin position="247"/>
        <end position="309"/>
    </location>
</feature>
<evidence type="ECO:0000256" key="1">
    <source>
        <dbReference type="ARBA" id="ARBA00004370"/>
    </source>
</evidence>
<evidence type="ECO:0000256" key="3">
    <source>
        <dbReference type="ARBA" id="ARBA00022692"/>
    </source>
</evidence>
<dbReference type="Pfam" id="PF02104">
    <property type="entry name" value="SURF1"/>
    <property type="match status" value="1"/>
</dbReference>
<dbReference type="PANTHER" id="PTHR23427">
    <property type="entry name" value="SURFEIT LOCUS PROTEIN"/>
    <property type="match status" value="1"/>
</dbReference>
<dbReference type="GO" id="GO:0005886">
    <property type="term" value="C:plasma membrane"/>
    <property type="evidence" value="ECO:0007669"/>
    <property type="project" value="UniProtKB-SubCell"/>
</dbReference>
<evidence type="ECO:0000256" key="6">
    <source>
        <dbReference type="RuleBase" id="RU363076"/>
    </source>
</evidence>
<organism evidence="8 9">
    <name type="scientific">Nocardioides bruguierae</name>
    <dbReference type="NCBI Taxonomy" id="2945102"/>
    <lineage>
        <taxon>Bacteria</taxon>
        <taxon>Bacillati</taxon>
        <taxon>Actinomycetota</taxon>
        <taxon>Actinomycetes</taxon>
        <taxon>Propionibacteriales</taxon>
        <taxon>Nocardioidaceae</taxon>
        <taxon>Nocardioides</taxon>
    </lineage>
</organism>
<dbReference type="CDD" id="cd06662">
    <property type="entry name" value="SURF1"/>
    <property type="match status" value="1"/>
</dbReference>
<sequence length="309" mass="33175">MRSWSFLLSRRWLVLAVVVVLLAWLAYSLGQWQFGRLADKKASNAQVTANENADASPATDVLAVGTEVDDADEWRVVSATGTYEPEDTVIVRYRTRDGEAGVDVVVPLLLDDGTALLVDRGWLATDNAGTADPGDVPAPPSGEVDVTGYVRVDAEGDSTAVDDQSTRAVDSAAVGQALGLDVLGGWVELRSESPEPATALEPVELPDLGNGPHFFYGLQWWFFALLAVVGFVWLAIDERRTGRRAARAAADATGATGPAGSTSPTEDGSPARPHPPQPAARRERKPRQTNHPYARMMAQQDADRDQSRS</sequence>
<keyword evidence="3 6" id="KW-0812">Transmembrane</keyword>
<evidence type="ECO:0000256" key="5">
    <source>
        <dbReference type="ARBA" id="ARBA00023136"/>
    </source>
</evidence>
<dbReference type="PANTHER" id="PTHR23427:SF2">
    <property type="entry name" value="SURFEIT LOCUS PROTEIN 1"/>
    <property type="match status" value="1"/>
</dbReference>
<dbReference type="Proteomes" id="UP001139485">
    <property type="component" value="Unassembled WGS sequence"/>
</dbReference>
<keyword evidence="4 6" id="KW-1133">Transmembrane helix</keyword>
<dbReference type="InterPro" id="IPR002994">
    <property type="entry name" value="Surf1/Shy1"/>
</dbReference>
<dbReference type="AlphaFoldDB" id="A0A9X2D402"/>
<comment type="caution">
    <text evidence="6">Lacks conserved residue(s) required for the propagation of feature annotation.</text>
</comment>
<feature type="compositionally biased region" description="Low complexity" evidence="7">
    <location>
        <begin position="247"/>
        <end position="265"/>
    </location>
</feature>